<accession>A0ABP8IL36</accession>
<reference evidence="2" key="1">
    <citation type="journal article" date="2019" name="Int. J. Syst. Evol. Microbiol.">
        <title>The Global Catalogue of Microorganisms (GCM) 10K type strain sequencing project: providing services to taxonomists for standard genome sequencing and annotation.</title>
        <authorList>
            <consortium name="The Broad Institute Genomics Platform"/>
            <consortium name="The Broad Institute Genome Sequencing Center for Infectious Disease"/>
            <person name="Wu L."/>
            <person name="Ma J."/>
        </authorList>
    </citation>
    <scope>NUCLEOTIDE SEQUENCE [LARGE SCALE GENOMIC DNA]</scope>
    <source>
        <strain evidence="2">JCM 17923</strain>
    </source>
</reference>
<dbReference type="RefSeq" id="WP_345236751.1">
    <property type="nucleotide sequence ID" value="NZ_BAABGZ010000059.1"/>
</dbReference>
<organism evidence="1 2">
    <name type="scientific">Hymenobacter saemangeumensis</name>
    <dbReference type="NCBI Taxonomy" id="1084522"/>
    <lineage>
        <taxon>Bacteria</taxon>
        <taxon>Pseudomonadati</taxon>
        <taxon>Bacteroidota</taxon>
        <taxon>Cytophagia</taxon>
        <taxon>Cytophagales</taxon>
        <taxon>Hymenobacteraceae</taxon>
        <taxon>Hymenobacter</taxon>
    </lineage>
</organism>
<comment type="caution">
    <text evidence="1">The sequence shown here is derived from an EMBL/GenBank/DDBJ whole genome shotgun (WGS) entry which is preliminary data.</text>
</comment>
<proteinExistence type="predicted"/>
<dbReference type="Proteomes" id="UP001501153">
    <property type="component" value="Unassembled WGS sequence"/>
</dbReference>
<gene>
    <name evidence="1" type="ORF">GCM10023185_28480</name>
</gene>
<keyword evidence="2" id="KW-1185">Reference proteome</keyword>
<evidence type="ECO:0008006" key="3">
    <source>
        <dbReference type="Google" id="ProtNLM"/>
    </source>
</evidence>
<evidence type="ECO:0000313" key="1">
    <source>
        <dbReference type="EMBL" id="GAA4361400.1"/>
    </source>
</evidence>
<dbReference type="EMBL" id="BAABGZ010000059">
    <property type="protein sequence ID" value="GAA4361400.1"/>
    <property type="molecule type" value="Genomic_DNA"/>
</dbReference>
<evidence type="ECO:0000313" key="2">
    <source>
        <dbReference type="Proteomes" id="UP001501153"/>
    </source>
</evidence>
<protein>
    <recommendedName>
        <fullName evidence="3">Antitoxin VbhA domain-containing protein</fullName>
    </recommendedName>
</protein>
<sequence length="52" mass="5936">MINEEARRRAVQACLSLTKGPAIAASCYERRLLVQYIRGELTIDQVCRLLDK</sequence>
<name>A0ABP8IL36_9BACT</name>